<keyword evidence="3 6" id="KW-1133">Transmembrane helix</keyword>
<gene>
    <name evidence="8" type="ORF">SAMN05216199_1026</name>
</gene>
<evidence type="ECO:0000256" key="6">
    <source>
        <dbReference type="SAM" id="Phobius"/>
    </source>
</evidence>
<feature type="region of interest" description="Disordered" evidence="5">
    <location>
        <begin position="440"/>
        <end position="460"/>
    </location>
</feature>
<dbReference type="InterPro" id="IPR007016">
    <property type="entry name" value="O-antigen_ligase-rel_domated"/>
</dbReference>
<evidence type="ECO:0000259" key="7">
    <source>
        <dbReference type="Pfam" id="PF04932"/>
    </source>
</evidence>
<feature type="transmembrane region" description="Helical" evidence="6">
    <location>
        <begin position="70"/>
        <end position="88"/>
    </location>
</feature>
<feature type="domain" description="O-antigen ligase-related" evidence="7">
    <location>
        <begin position="228"/>
        <end position="346"/>
    </location>
</feature>
<dbReference type="Pfam" id="PF04932">
    <property type="entry name" value="Wzy_C"/>
    <property type="match status" value="1"/>
</dbReference>
<organism evidence="8 9">
    <name type="scientific">Pedococcus cremeus</name>
    <dbReference type="NCBI Taxonomy" id="587636"/>
    <lineage>
        <taxon>Bacteria</taxon>
        <taxon>Bacillati</taxon>
        <taxon>Actinomycetota</taxon>
        <taxon>Actinomycetes</taxon>
        <taxon>Micrococcales</taxon>
        <taxon>Intrasporangiaceae</taxon>
        <taxon>Pedococcus</taxon>
    </lineage>
</organism>
<dbReference type="InterPro" id="IPR051533">
    <property type="entry name" value="WaaL-like"/>
</dbReference>
<feature type="transmembrane region" description="Helical" evidence="6">
    <location>
        <begin position="396"/>
        <end position="416"/>
    </location>
</feature>
<feature type="transmembrane region" description="Helical" evidence="6">
    <location>
        <begin position="264"/>
        <end position="292"/>
    </location>
</feature>
<keyword evidence="8" id="KW-0436">Ligase</keyword>
<evidence type="ECO:0000256" key="1">
    <source>
        <dbReference type="ARBA" id="ARBA00004141"/>
    </source>
</evidence>
<proteinExistence type="predicted"/>
<dbReference type="AlphaFoldDB" id="A0A1H9RN31"/>
<evidence type="ECO:0000256" key="4">
    <source>
        <dbReference type="ARBA" id="ARBA00023136"/>
    </source>
</evidence>
<dbReference type="STRING" id="587636.SAMN05216199_1026"/>
<dbReference type="GO" id="GO:0016874">
    <property type="term" value="F:ligase activity"/>
    <property type="evidence" value="ECO:0007669"/>
    <property type="project" value="UniProtKB-KW"/>
</dbReference>
<feature type="transmembrane region" description="Helical" evidence="6">
    <location>
        <begin position="24"/>
        <end position="41"/>
    </location>
</feature>
<dbReference type="EMBL" id="FOHB01000001">
    <property type="protein sequence ID" value="SER73349.1"/>
    <property type="molecule type" value="Genomic_DNA"/>
</dbReference>
<evidence type="ECO:0000256" key="2">
    <source>
        <dbReference type="ARBA" id="ARBA00022692"/>
    </source>
</evidence>
<keyword evidence="4 6" id="KW-0472">Membrane</keyword>
<accession>A0A1H9RN31</accession>
<dbReference type="PANTHER" id="PTHR37422">
    <property type="entry name" value="TEICHURONIC ACID BIOSYNTHESIS PROTEIN TUAE"/>
    <property type="match status" value="1"/>
</dbReference>
<evidence type="ECO:0000313" key="9">
    <source>
        <dbReference type="Proteomes" id="UP000199019"/>
    </source>
</evidence>
<evidence type="ECO:0000313" key="8">
    <source>
        <dbReference type="EMBL" id="SER73349.1"/>
    </source>
</evidence>
<dbReference type="OrthoDB" id="5025770at2"/>
<evidence type="ECO:0000256" key="5">
    <source>
        <dbReference type="SAM" id="MobiDB-lite"/>
    </source>
</evidence>
<feature type="transmembrane region" description="Helical" evidence="6">
    <location>
        <begin position="364"/>
        <end position="384"/>
    </location>
</feature>
<evidence type="ECO:0000256" key="3">
    <source>
        <dbReference type="ARBA" id="ARBA00022989"/>
    </source>
</evidence>
<sequence>MIPEYSAVLSNISLSGIGEEAGSILPHVWLAVPALFVLALCTTARGRIVVFTGGVLLTAGTSGDVGTSKIAFMGLALAISAISLLRLLRRGAGREDRRVSAILTATLVFAVAAMIAAARGFSLGAPILSIVRDGVSYLLLIAALPLAADAGRCYNYFQVRRAVLLVGLLSAAVYLANMLTTRGVANLGAWAGLLFGSFPVIALGVCLCLVEGSLGRHRGLWYIAAAGQVGAVLLTGTRMGLALFTAILGLLGRRRRGAPGVTRLIIGLALLGSFTSALVLILAPHLAGLHFLMSRLESGIRAIQGDIGEDLSGAQRLQRYELALTYFESNPVLGHGLGGFAYGTNSSSAFEYYLDTPLLVPAKFGMVGTALIVLGFAILFRGLLKPTTPRPSTQVRAQFVIRCFVCVIIFTTPFGAITENKGLGVSVALASMLVLAPAETRPRPERAKSLGGDRPQRQMS</sequence>
<feature type="transmembrane region" description="Helical" evidence="6">
    <location>
        <begin position="222"/>
        <end position="252"/>
    </location>
</feature>
<feature type="transmembrane region" description="Helical" evidence="6">
    <location>
        <begin position="162"/>
        <end position="181"/>
    </location>
</feature>
<feature type="transmembrane region" description="Helical" evidence="6">
    <location>
        <begin position="187"/>
        <end position="210"/>
    </location>
</feature>
<comment type="subcellular location">
    <subcellularLocation>
        <location evidence="1">Membrane</location>
        <topology evidence="1">Multi-pass membrane protein</topology>
    </subcellularLocation>
</comment>
<dbReference type="GO" id="GO:0016020">
    <property type="term" value="C:membrane"/>
    <property type="evidence" value="ECO:0007669"/>
    <property type="project" value="UniProtKB-SubCell"/>
</dbReference>
<dbReference type="Proteomes" id="UP000199019">
    <property type="component" value="Unassembled WGS sequence"/>
</dbReference>
<dbReference type="PANTHER" id="PTHR37422:SF13">
    <property type="entry name" value="LIPOPOLYSACCHARIDE BIOSYNTHESIS PROTEIN PA4999-RELATED"/>
    <property type="match status" value="1"/>
</dbReference>
<keyword evidence="2 6" id="KW-0812">Transmembrane</keyword>
<feature type="transmembrane region" description="Helical" evidence="6">
    <location>
        <begin position="48"/>
        <end position="64"/>
    </location>
</feature>
<name>A0A1H9RN31_9MICO</name>
<keyword evidence="9" id="KW-1185">Reference proteome</keyword>
<feature type="transmembrane region" description="Helical" evidence="6">
    <location>
        <begin position="100"/>
        <end position="122"/>
    </location>
</feature>
<reference evidence="9" key="1">
    <citation type="submission" date="2016-10" db="EMBL/GenBank/DDBJ databases">
        <authorList>
            <person name="Varghese N."/>
            <person name="Submissions S."/>
        </authorList>
    </citation>
    <scope>NUCLEOTIDE SEQUENCE [LARGE SCALE GENOMIC DNA]</scope>
    <source>
        <strain evidence="9">CGMCC 1.6963</strain>
    </source>
</reference>
<protein>
    <submittedName>
        <fullName evidence="8">O-antigen ligase</fullName>
    </submittedName>
</protein>